<comment type="caution">
    <text evidence="4">The sequence shown here is derived from an EMBL/GenBank/DDBJ whole genome shotgun (WGS) entry which is preliminary data.</text>
</comment>
<dbReference type="STRING" id="429701.A0A2G9GT53"/>
<name>A0A2G9GT53_9LAMI</name>
<reference evidence="5" key="1">
    <citation type="journal article" date="2018" name="Gigascience">
        <title>Genome assembly of the Pink Ipe (Handroanthus impetiginosus, Bignoniaceae), a highly valued, ecologically keystone Neotropical timber forest tree.</title>
        <authorList>
            <person name="Silva-Junior O.B."/>
            <person name="Grattapaglia D."/>
            <person name="Novaes E."/>
            <person name="Collevatti R.G."/>
        </authorList>
    </citation>
    <scope>NUCLEOTIDE SEQUENCE [LARGE SCALE GENOMIC DNA]</scope>
    <source>
        <strain evidence="5">cv. UFG-1</strain>
    </source>
</reference>
<evidence type="ECO:0000313" key="4">
    <source>
        <dbReference type="EMBL" id="PIN08446.1"/>
    </source>
</evidence>
<dbReference type="InterPro" id="IPR002048">
    <property type="entry name" value="EF_hand_dom"/>
</dbReference>
<dbReference type="Proteomes" id="UP000231279">
    <property type="component" value="Unassembled WGS sequence"/>
</dbReference>
<dbReference type="InterPro" id="IPR050145">
    <property type="entry name" value="Centrin_CML-like"/>
</dbReference>
<dbReference type="EMBL" id="NKXS01003814">
    <property type="protein sequence ID" value="PIN08446.1"/>
    <property type="molecule type" value="Genomic_DNA"/>
</dbReference>
<accession>A0A2G9GT53</accession>
<dbReference type="OrthoDB" id="26525at2759"/>
<dbReference type="InterPro" id="IPR011992">
    <property type="entry name" value="EF-hand-dom_pair"/>
</dbReference>
<dbReference type="AlphaFoldDB" id="A0A2G9GT53"/>
<keyword evidence="1" id="KW-0677">Repeat</keyword>
<protein>
    <recommendedName>
        <fullName evidence="3">EF-hand domain-containing protein</fullName>
    </recommendedName>
</protein>
<keyword evidence="5" id="KW-1185">Reference proteome</keyword>
<dbReference type="Gene3D" id="1.10.238.10">
    <property type="entry name" value="EF-hand"/>
    <property type="match status" value="1"/>
</dbReference>
<dbReference type="InterPro" id="IPR018247">
    <property type="entry name" value="EF_Hand_1_Ca_BS"/>
</dbReference>
<dbReference type="SUPFAM" id="SSF47473">
    <property type="entry name" value="EF-hand"/>
    <property type="match status" value="1"/>
</dbReference>
<keyword evidence="2" id="KW-0106">Calcium</keyword>
<feature type="domain" description="EF-hand" evidence="3">
    <location>
        <begin position="68"/>
        <end position="92"/>
    </location>
</feature>
<evidence type="ECO:0000313" key="5">
    <source>
        <dbReference type="Proteomes" id="UP000231279"/>
    </source>
</evidence>
<evidence type="ECO:0000256" key="2">
    <source>
        <dbReference type="ARBA" id="ARBA00022837"/>
    </source>
</evidence>
<gene>
    <name evidence="4" type="ORF">CDL12_18978</name>
</gene>
<dbReference type="SMART" id="SM00054">
    <property type="entry name" value="EFh"/>
    <property type="match status" value="2"/>
</dbReference>
<organism evidence="4 5">
    <name type="scientific">Handroanthus impetiginosus</name>
    <dbReference type="NCBI Taxonomy" id="429701"/>
    <lineage>
        <taxon>Eukaryota</taxon>
        <taxon>Viridiplantae</taxon>
        <taxon>Streptophyta</taxon>
        <taxon>Embryophyta</taxon>
        <taxon>Tracheophyta</taxon>
        <taxon>Spermatophyta</taxon>
        <taxon>Magnoliopsida</taxon>
        <taxon>eudicotyledons</taxon>
        <taxon>Gunneridae</taxon>
        <taxon>Pentapetalae</taxon>
        <taxon>asterids</taxon>
        <taxon>lamiids</taxon>
        <taxon>Lamiales</taxon>
        <taxon>Bignoniaceae</taxon>
        <taxon>Crescentiina</taxon>
        <taxon>Tabebuia alliance</taxon>
        <taxon>Handroanthus</taxon>
    </lineage>
</organism>
<dbReference type="PANTHER" id="PTHR23050">
    <property type="entry name" value="CALCIUM BINDING PROTEIN"/>
    <property type="match status" value="1"/>
</dbReference>
<sequence length="98" mass="11154">MTIFPFRGADKPRPGSNKTLVSAAEFKKWLMDFDHDGDGRISRSELTDAVKSRGARFSWWKSGRAMGEADVDGSGYIDEDEINNLMRFAREKLGFEIY</sequence>
<evidence type="ECO:0000256" key="1">
    <source>
        <dbReference type="ARBA" id="ARBA00022737"/>
    </source>
</evidence>
<dbReference type="Pfam" id="PF13202">
    <property type="entry name" value="EF-hand_5"/>
    <property type="match status" value="2"/>
</dbReference>
<evidence type="ECO:0000259" key="3">
    <source>
        <dbReference type="PROSITE" id="PS50222"/>
    </source>
</evidence>
<dbReference type="CDD" id="cd00051">
    <property type="entry name" value="EFh"/>
    <property type="match status" value="1"/>
</dbReference>
<dbReference type="PROSITE" id="PS50222">
    <property type="entry name" value="EF_HAND_2"/>
    <property type="match status" value="2"/>
</dbReference>
<feature type="domain" description="EF-hand" evidence="3">
    <location>
        <begin position="21"/>
        <end position="56"/>
    </location>
</feature>
<dbReference type="PROSITE" id="PS00018">
    <property type="entry name" value="EF_HAND_1"/>
    <property type="match status" value="2"/>
</dbReference>
<proteinExistence type="predicted"/>
<dbReference type="GO" id="GO:0005509">
    <property type="term" value="F:calcium ion binding"/>
    <property type="evidence" value="ECO:0007669"/>
    <property type="project" value="InterPro"/>
</dbReference>